<dbReference type="RefSeq" id="WP_269579802.1">
    <property type="nucleotide sequence ID" value="NZ_CP114588.1"/>
</dbReference>
<evidence type="ECO:0000313" key="2">
    <source>
        <dbReference type="EMBL" id="WBA09686.1"/>
    </source>
</evidence>
<accession>A0AA47KMK6</accession>
<protein>
    <submittedName>
        <fullName evidence="2">Restriction endonuclease</fullName>
        <ecNumber evidence="2">3.1.21.-</ecNumber>
    </submittedName>
</protein>
<evidence type="ECO:0000313" key="3">
    <source>
        <dbReference type="Proteomes" id="UP001164748"/>
    </source>
</evidence>
<dbReference type="Pfam" id="PF04471">
    <property type="entry name" value="Mrr_cat"/>
    <property type="match status" value="1"/>
</dbReference>
<keyword evidence="2" id="KW-0255">Endonuclease</keyword>
<dbReference type="EMBL" id="CP114588">
    <property type="protein sequence ID" value="WBA09686.1"/>
    <property type="molecule type" value="Genomic_DNA"/>
</dbReference>
<dbReference type="EC" id="3.1.21.-" evidence="2"/>
<evidence type="ECO:0000259" key="1">
    <source>
        <dbReference type="Pfam" id="PF04471"/>
    </source>
</evidence>
<dbReference type="GO" id="GO:0003677">
    <property type="term" value="F:DNA binding"/>
    <property type="evidence" value="ECO:0007669"/>
    <property type="project" value="InterPro"/>
</dbReference>
<dbReference type="GO" id="GO:0004519">
    <property type="term" value="F:endonuclease activity"/>
    <property type="evidence" value="ECO:0007669"/>
    <property type="project" value="UniProtKB-KW"/>
</dbReference>
<dbReference type="GO" id="GO:0016787">
    <property type="term" value="F:hydrolase activity"/>
    <property type="evidence" value="ECO:0007669"/>
    <property type="project" value="UniProtKB-KW"/>
</dbReference>
<dbReference type="AlphaFoldDB" id="A0AA47KMK6"/>
<organism evidence="2 3">
    <name type="scientific">Salinivibrio kushneri</name>
    <dbReference type="NCBI Taxonomy" id="1908198"/>
    <lineage>
        <taxon>Bacteria</taxon>
        <taxon>Pseudomonadati</taxon>
        <taxon>Pseudomonadota</taxon>
        <taxon>Gammaproteobacteria</taxon>
        <taxon>Vibrionales</taxon>
        <taxon>Vibrionaceae</taxon>
        <taxon>Salinivibrio</taxon>
    </lineage>
</organism>
<dbReference type="GO" id="GO:0009307">
    <property type="term" value="P:DNA restriction-modification system"/>
    <property type="evidence" value="ECO:0007669"/>
    <property type="project" value="InterPro"/>
</dbReference>
<name>A0AA47KMK6_9GAMM</name>
<dbReference type="Proteomes" id="UP001164748">
    <property type="component" value="Chromosome"/>
</dbReference>
<feature type="domain" description="Restriction endonuclease type IV Mrr" evidence="1">
    <location>
        <begin position="16"/>
        <end position="93"/>
    </location>
</feature>
<sequence length="293" mass="33058">MLDFLEIPTANSSNYQSDKFEFFAEEFFKSLGFSIESSPGRGADGGRDLIVSEIIPSHITPSRRLWLVSCKHSVHSNRAISKKDELEILDRVKRHQCDGFVGFYSLTPTQDLVSYFEQLSKDVPCAFFTYARIEKKLTETDLGVAIAKRYFPRSSTNFYKNMVLEEDSNLKNCSIKCSNCGSSINGAPATVSAWGYDIENGGSHTETFDYFCSDNCETELNALAEQCFLDEERDFVFWSSSFGNLLTHEGLIEFNQNFGVNGKLVSTSTEVARKNISHFNEFLMTKYIFGKGS</sequence>
<dbReference type="InterPro" id="IPR007560">
    <property type="entry name" value="Restrct_endonuc_IV_Mrr"/>
</dbReference>
<keyword evidence="2" id="KW-0540">Nuclease</keyword>
<proteinExistence type="predicted"/>
<reference evidence="2" key="1">
    <citation type="submission" date="2022-09" db="EMBL/GenBank/DDBJ databases">
        <authorList>
            <person name="Li Z.-J."/>
        </authorList>
    </citation>
    <scope>NUCLEOTIDE SEQUENCE</scope>
    <source>
        <strain evidence="2">TGB11</strain>
    </source>
</reference>
<gene>
    <name evidence="2" type="ORF">N8M53_05695</name>
</gene>
<keyword evidence="2" id="KW-0378">Hydrolase</keyword>